<dbReference type="InterPro" id="IPR049625">
    <property type="entry name" value="Glyco_transf_61_cat"/>
</dbReference>
<reference evidence="5 6" key="1">
    <citation type="submission" date="2023-10" db="EMBL/GenBank/DDBJ databases">
        <authorList>
            <person name="Maclean D."/>
            <person name="Macfadyen A."/>
        </authorList>
    </citation>
    <scope>NUCLEOTIDE SEQUENCE [LARGE SCALE GENOMIC DNA]</scope>
</reference>
<dbReference type="GO" id="GO:0005794">
    <property type="term" value="C:Golgi apparatus"/>
    <property type="evidence" value="ECO:0007669"/>
    <property type="project" value="UniProtKB-ARBA"/>
</dbReference>
<evidence type="ECO:0000256" key="2">
    <source>
        <dbReference type="ARBA" id="ARBA00022679"/>
    </source>
</evidence>
<dbReference type="PANTHER" id="PTHR20961">
    <property type="entry name" value="GLYCOSYLTRANSFERASE"/>
    <property type="match status" value="1"/>
</dbReference>
<feature type="domain" description="Glycosyltransferase 61 catalytic" evidence="4">
    <location>
        <begin position="255"/>
        <end position="348"/>
    </location>
</feature>
<organism evidence="5 6">
    <name type="scientific">Coccomyxa viridis</name>
    <dbReference type="NCBI Taxonomy" id="1274662"/>
    <lineage>
        <taxon>Eukaryota</taxon>
        <taxon>Viridiplantae</taxon>
        <taxon>Chlorophyta</taxon>
        <taxon>core chlorophytes</taxon>
        <taxon>Trebouxiophyceae</taxon>
        <taxon>Trebouxiophyceae incertae sedis</taxon>
        <taxon>Coccomyxaceae</taxon>
        <taxon>Coccomyxa</taxon>
    </lineage>
</organism>
<dbReference type="Pfam" id="PF04577">
    <property type="entry name" value="Glyco_transf_61"/>
    <property type="match status" value="1"/>
</dbReference>
<accession>A0AAV1IB41</accession>
<dbReference type="PANTHER" id="PTHR20961:SF124">
    <property type="entry name" value="GLYCOSYLTRANSFERASE"/>
    <property type="match status" value="1"/>
</dbReference>
<evidence type="ECO:0000313" key="6">
    <source>
        <dbReference type="Proteomes" id="UP001314263"/>
    </source>
</evidence>
<keyword evidence="3" id="KW-0325">Glycoprotein</keyword>
<evidence type="ECO:0000256" key="1">
    <source>
        <dbReference type="ARBA" id="ARBA00022676"/>
    </source>
</evidence>
<evidence type="ECO:0000259" key="4">
    <source>
        <dbReference type="Pfam" id="PF04577"/>
    </source>
</evidence>
<gene>
    <name evidence="5" type="ORF">CVIRNUC_007795</name>
</gene>
<keyword evidence="2" id="KW-0808">Transferase</keyword>
<name>A0AAV1IB41_9CHLO</name>
<dbReference type="InterPro" id="IPR007657">
    <property type="entry name" value="Glycosyltransferase_61"/>
</dbReference>
<dbReference type="EMBL" id="CAUYUE010000010">
    <property type="protein sequence ID" value="CAK0784591.1"/>
    <property type="molecule type" value="Genomic_DNA"/>
</dbReference>
<sequence>MSIGDERSLHDLHAESADIHSLSKGREEGACEAPYVGWDELEEHGCLARHKVCIDQNRFITFDERMVPGPSYQKDGLFFDQHAHHNIPGYQDNVMGAKAAYYEVMARANSSSDPADIQEPSFQKCEVPLVWWPWWPFNAADVFMGSLLPLERMLREGAISSQVRPVPVLDGLRLPAFYQWWFAPFFERKVTPLADISDRSRAGRRCFEHVIMCSPQGIFNQPANGSWLNGTLPFATGQQIVDYHIEKVPTSQPVSTPGLPAPKQDLLKVALIERSNTRHIVNLPDILTACNEELQAAGRQAHCTALSFDGVNDFPALLRELQTVDVLVGVHGAGLINSFFMRPGSAMVEIFPCRFPADWASHYFWRPALVERRIMPFQVHMQDEARCQPSQLEKSPAGVNYHEGAEFVRASLARDQDVLIDFRALQQVINRIERLKGSLDSLPDRMANLSPSYFVVSS</sequence>
<evidence type="ECO:0000256" key="3">
    <source>
        <dbReference type="ARBA" id="ARBA00023180"/>
    </source>
</evidence>
<evidence type="ECO:0000313" key="5">
    <source>
        <dbReference type="EMBL" id="CAK0784591.1"/>
    </source>
</evidence>
<comment type="caution">
    <text evidence="5">The sequence shown here is derived from an EMBL/GenBank/DDBJ whole genome shotgun (WGS) entry which is preliminary data.</text>
</comment>
<keyword evidence="1" id="KW-0328">Glycosyltransferase</keyword>
<dbReference type="AlphaFoldDB" id="A0AAV1IB41"/>
<dbReference type="GO" id="GO:0016763">
    <property type="term" value="F:pentosyltransferase activity"/>
    <property type="evidence" value="ECO:0007669"/>
    <property type="project" value="UniProtKB-ARBA"/>
</dbReference>
<dbReference type="Proteomes" id="UP001314263">
    <property type="component" value="Unassembled WGS sequence"/>
</dbReference>
<keyword evidence="6" id="KW-1185">Reference proteome</keyword>
<protein>
    <recommendedName>
        <fullName evidence="4">Glycosyltransferase 61 catalytic domain-containing protein</fullName>
    </recommendedName>
</protein>
<proteinExistence type="predicted"/>